<keyword evidence="2" id="KW-1185">Reference proteome</keyword>
<dbReference type="InParanoid" id="A0A0C3PEU4"/>
<name>A0A0C3PEU4_PISTI</name>
<reference evidence="1 2" key="1">
    <citation type="submission" date="2014-04" db="EMBL/GenBank/DDBJ databases">
        <authorList>
            <consortium name="DOE Joint Genome Institute"/>
            <person name="Kuo A."/>
            <person name="Kohler A."/>
            <person name="Costa M.D."/>
            <person name="Nagy L.G."/>
            <person name="Floudas D."/>
            <person name="Copeland A."/>
            <person name="Barry K.W."/>
            <person name="Cichocki N."/>
            <person name="Veneault-Fourrey C."/>
            <person name="LaButti K."/>
            <person name="Lindquist E.A."/>
            <person name="Lipzen A."/>
            <person name="Lundell T."/>
            <person name="Morin E."/>
            <person name="Murat C."/>
            <person name="Sun H."/>
            <person name="Tunlid A."/>
            <person name="Henrissat B."/>
            <person name="Grigoriev I.V."/>
            <person name="Hibbett D.S."/>
            <person name="Martin F."/>
            <person name="Nordberg H.P."/>
            <person name="Cantor M.N."/>
            <person name="Hua S.X."/>
        </authorList>
    </citation>
    <scope>NUCLEOTIDE SEQUENCE [LARGE SCALE GENOMIC DNA]</scope>
    <source>
        <strain evidence="1 2">Marx 270</strain>
    </source>
</reference>
<evidence type="ECO:0000313" key="1">
    <source>
        <dbReference type="EMBL" id="KIO12350.1"/>
    </source>
</evidence>
<dbReference type="HOGENOM" id="CLU_3088226_0_0_1"/>
<proteinExistence type="predicted"/>
<gene>
    <name evidence="1" type="ORF">M404DRAFT_993352</name>
</gene>
<reference evidence="2" key="2">
    <citation type="submission" date="2015-01" db="EMBL/GenBank/DDBJ databases">
        <title>Evolutionary Origins and Diversification of the Mycorrhizal Mutualists.</title>
        <authorList>
            <consortium name="DOE Joint Genome Institute"/>
            <consortium name="Mycorrhizal Genomics Consortium"/>
            <person name="Kohler A."/>
            <person name="Kuo A."/>
            <person name="Nagy L.G."/>
            <person name="Floudas D."/>
            <person name="Copeland A."/>
            <person name="Barry K.W."/>
            <person name="Cichocki N."/>
            <person name="Veneault-Fourrey C."/>
            <person name="LaButti K."/>
            <person name="Lindquist E.A."/>
            <person name="Lipzen A."/>
            <person name="Lundell T."/>
            <person name="Morin E."/>
            <person name="Murat C."/>
            <person name="Riley R."/>
            <person name="Ohm R."/>
            <person name="Sun H."/>
            <person name="Tunlid A."/>
            <person name="Henrissat B."/>
            <person name="Grigoriev I.V."/>
            <person name="Hibbett D.S."/>
            <person name="Martin F."/>
        </authorList>
    </citation>
    <scope>NUCLEOTIDE SEQUENCE [LARGE SCALE GENOMIC DNA]</scope>
    <source>
        <strain evidence="2">Marx 270</strain>
    </source>
</reference>
<organism evidence="1 2">
    <name type="scientific">Pisolithus tinctorius Marx 270</name>
    <dbReference type="NCBI Taxonomy" id="870435"/>
    <lineage>
        <taxon>Eukaryota</taxon>
        <taxon>Fungi</taxon>
        <taxon>Dikarya</taxon>
        <taxon>Basidiomycota</taxon>
        <taxon>Agaricomycotina</taxon>
        <taxon>Agaricomycetes</taxon>
        <taxon>Agaricomycetidae</taxon>
        <taxon>Boletales</taxon>
        <taxon>Sclerodermatineae</taxon>
        <taxon>Pisolithaceae</taxon>
        <taxon>Pisolithus</taxon>
    </lineage>
</organism>
<accession>A0A0C3PEU4</accession>
<dbReference type="AlphaFoldDB" id="A0A0C3PEU4"/>
<protein>
    <submittedName>
        <fullName evidence="1">Uncharacterized protein</fullName>
    </submittedName>
</protein>
<sequence length="52" mass="5975">MASKGVECIYHVFASHNVHLIFWTSYHVHHLEGMVPFISSRHGMVSARVRLV</sequence>
<dbReference type="EMBL" id="KN831947">
    <property type="protein sequence ID" value="KIO12350.1"/>
    <property type="molecule type" value="Genomic_DNA"/>
</dbReference>
<dbReference type="Proteomes" id="UP000054217">
    <property type="component" value="Unassembled WGS sequence"/>
</dbReference>
<evidence type="ECO:0000313" key="2">
    <source>
        <dbReference type="Proteomes" id="UP000054217"/>
    </source>
</evidence>